<reference evidence="1" key="1">
    <citation type="journal article" date="2000" name="Science">
        <title>Bacterial rhodopsin: evidence for a new type of phototrophy in the sea.</title>
        <authorList>
            <person name="Beja O."/>
            <person name="Aravind L."/>
            <person name="Koonin E.V."/>
            <person name="Suzuki M.T."/>
            <person name="Hadd A."/>
            <person name="Nguyen L.P."/>
            <person name="Jovanovich S.B."/>
            <person name="Gates C.M."/>
            <person name="Feldman R.A."/>
            <person name="Spudich J.L."/>
            <person name="Spudich E.N."/>
            <person name="DeLong E.F."/>
        </authorList>
    </citation>
    <scope>NUCLEOTIDE SEQUENCE</scope>
</reference>
<organism evidence="1">
    <name type="scientific">Gamma-proteobacterium EBAC31A08</name>
    <dbReference type="NCBI Taxonomy" id="133804"/>
    <lineage>
        <taxon>Bacteria</taxon>
        <taxon>Pseudomonadati</taxon>
        <taxon>Pseudomonadota</taxon>
        <taxon>Gammaproteobacteria</taxon>
        <taxon>environmental samples</taxon>
    </lineage>
</organism>
<protein>
    <recommendedName>
        <fullName evidence="2">DUF481 domain-containing protein</fullName>
    </recommendedName>
</protein>
<evidence type="ECO:0000313" key="1">
    <source>
        <dbReference type="EMBL" id="AAG10465.1"/>
    </source>
</evidence>
<dbReference type="EMBL" id="AF279106">
    <property type="protein sequence ID" value="AAG10465.1"/>
    <property type="molecule type" value="Genomic_DNA"/>
</dbReference>
<sequence>MGIYKIIILVFLMVFNADARPISYSGGTTIMYKSDTFNDSIYFHYSPTYKYSIGLERAKNKFYKNTENYFRFTYLVNRKNTFTSQRNLYFQSGIVPGSIKNNFYGIHGDWETRKWYAGFGLKDINSKFSKDYKEEYIQLGFAPYVADYNDLHTWVMVKTKKNTVTNKSSTYPELKFFYGNALVEFGYDADTSWDLHFMYRF</sequence>
<proteinExistence type="predicted"/>
<reference evidence="1" key="2">
    <citation type="submission" date="2003-08" db="EMBL/GenBank/DDBJ databases">
        <authorList>
            <person name="Beja O."/>
            <person name="Aravind L."/>
            <person name="Koonin E.V."/>
            <person name="Suzuki M.T."/>
            <person name="Hadd A."/>
            <person name="Nguyen L.P."/>
            <person name="Jovanovich S.B."/>
            <person name="Gates C.M."/>
            <person name="Feldman R.A."/>
            <person name="DeLong E.F."/>
        </authorList>
    </citation>
    <scope>NUCLEOTIDE SEQUENCE</scope>
</reference>
<evidence type="ECO:0008006" key="2">
    <source>
        <dbReference type="Google" id="ProtNLM"/>
    </source>
</evidence>
<name>Q9F7Q4_PRB01</name>
<dbReference type="AlphaFoldDB" id="Q9F7Q4"/>
<accession>Q9F7Q4</accession>